<keyword evidence="2 3" id="KW-0539">Nucleus</keyword>
<dbReference type="AlphaFoldDB" id="A0A7S4DGH1"/>
<feature type="compositionally biased region" description="Basic and acidic residues" evidence="4">
    <location>
        <begin position="1"/>
        <end position="11"/>
    </location>
</feature>
<gene>
    <name evidence="6" type="ORF">LGLO00237_LOCUS3231</name>
</gene>
<feature type="DNA-binding region" description="HMG box" evidence="3">
    <location>
        <begin position="47"/>
        <end position="115"/>
    </location>
</feature>
<dbReference type="Pfam" id="PF00505">
    <property type="entry name" value="HMG_box"/>
    <property type="match status" value="1"/>
</dbReference>
<dbReference type="SUPFAM" id="SSF47095">
    <property type="entry name" value="HMG-box"/>
    <property type="match status" value="1"/>
</dbReference>
<dbReference type="EMBL" id="HBIV01004603">
    <property type="protein sequence ID" value="CAE0648747.1"/>
    <property type="molecule type" value="Transcribed_RNA"/>
</dbReference>
<evidence type="ECO:0000313" key="6">
    <source>
        <dbReference type="EMBL" id="CAE0648747.1"/>
    </source>
</evidence>
<dbReference type="PANTHER" id="PTHR46040">
    <property type="entry name" value="HIGH MOBILITY GROUP PROTEIN 2"/>
    <property type="match status" value="1"/>
</dbReference>
<dbReference type="SMART" id="SM00398">
    <property type="entry name" value="HMG"/>
    <property type="match status" value="1"/>
</dbReference>
<dbReference type="GO" id="GO:0005634">
    <property type="term" value="C:nucleus"/>
    <property type="evidence" value="ECO:0007669"/>
    <property type="project" value="UniProtKB-UniRule"/>
</dbReference>
<protein>
    <recommendedName>
        <fullName evidence="5">HMG box domain-containing protein</fullName>
    </recommendedName>
</protein>
<proteinExistence type="predicted"/>
<sequence length="119" mass="13304">MEKNSSQKDAAEGAADPPESASKQPPSANPNARKKRCKRRPKSPSAPKHPTSSFIFFAREMKSFVVAPSDGLAKGELMSILGSKWRDMSHEAKTPWIDLCTADKERYRQELKEYHKGNS</sequence>
<evidence type="ECO:0000256" key="4">
    <source>
        <dbReference type="SAM" id="MobiDB-lite"/>
    </source>
</evidence>
<accession>A0A7S4DGH1</accession>
<dbReference type="PROSITE" id="PS50118">
    <property type="entry name" value="HMG_BOX_2"/>
    <property type="match status" value="1"/>
</dbReference>
<evidence type="ECO:0000259" key="5">
    <source>
        <dbReference type="PROSITE" id="PS50118"/>
    </source>
</evidence>
<feature type="region of interest" description="Disordered" evidence="4">
    <location>
        <begin position="1"/>
        <end position="52"/>
    </location>
</feature>
<evidence type="ECO:0000256" key="3">
    <source>
        <dbReference type="PROSITE-ProRule" id="PRU00267"/>
    </source>
</evidence>
<organism evidence="6">
    <name type="scientific">Lotharella globosa</name>
    <dbReference type="NCBI Taxonomy" id="91324"/>
    <lineage>
        <taxon>Eukaryota</taxon>
        <taxon>Sar</taxon>
        <taxon>Rhizaria</taxon>
        <taxon>Cercozoa</taxon>
        <taxon>Chlorarachniophyceae</taxon>
        <taxon>Lotharella</taxon>
    </lineage>
</organism>
<keyword evidence="1 3" id="KW-0238">DNA-binding</keyword>
<dbReference type="InterPro" id="IPR051965">
    <property type="entry name" value="ChromReg_NeuronalGeneExpr"/>
</dbReference>
<dbReference type="PANTHER" id="PTHR46040:SF3">
    <property type="entry name" value="HIGH MOBILITY GROUP PROTEIN 2"/>
    <property type="match status" value="1"/>
</dbReference>
<dbReference type="InterPro" id="IPR009071">
    <property type="entry name" value="HMG_box_dom"/>
</dbReference>
<feature type="compositionally biased region" description="Basic residues" evidence="4">
    <location>
        <begin position="32"/>
        <end position="42"/>
    </location>
</feature>
<dbReference type="GO" id="GO:0003677">
    <property type="term" value="F:DNA binding"/>
    <property type="evidence" value="ECO:0007669"/>
    <property type="project" value="UniProtKB-UniRule"/>
</dbReference>
<evidence type="ECO:0000256" key="1">
    <source>
        <dbReference type="ARBA" id="ARBA00023125"/>
    </source>
</evidence>
<dbReference type="GO" id="GO:0010468">
    <property type="term" value="P:regulation of gene expression"/>
    <property type="evidence" value="ECO:0007669"/>
    <property type="project" value="TreeGrafter"/>
</dbReference>
<evidence type="ECO:0000256" key="2">
    <source>
        <dbReference type="ARBA" id="ARBA00023242"/>
    </source>
</evidence>
<dbReference type="InterPro" id="IPR036910">
    <property type="entry name" value="HMG_box_dom_sf"/>
</dbReference>
<dbReference type="Gene3D" id="1.10.30.10">
    <property type="entry name" value="High mobility group box domain"/>
    <property type="match status" value="1"/>
</dbReference>
<reference evidence="6" key="1">
    <citation type="submission" date="2021-01" db="EMBL/GenBank/DDBJ databases">
        <authorList>
            <person name="Corre E."/>
            <person name="Pelletier E."/>
            <person name="Niang G."/>
            <person name="Scheremetjew M."/>
            <person name="Finn R."/>
            <person name="Kale V."/>
            <person name="Holt S."/>
            <person name="Cochrane G."/>
            <person name="Meng A."/>
            <person name="Brown T."/>
            <person name="Cohen L."/>
        </authorList>
    </citation>
    <scope>NUCLEOTIDE SEQUENCE</scope>
    <source>
        <strain evidence="6">CCCM811</strain>
    </source>
</reference>
<feature type="domain" description="HMG box" evidence="5">
    <location>
        <begin position="47"/>
        <end position="115"/>
    </location>
</feature>
<name>A0A7S4DGH1_9EUKA</name>